<reference evidence="1" key="1">
    <citation type="submission" date="2020-09" db="EMBL/GenBank/DDBJ databases">
        <title>Complete genome sequence of Pseudomonas taiwanensis CC, a plant growth-promoting and biotite-weathering strain.</title>
        <authorList>
            <person name="Cheng C."/>
        </authorList>
    </citation>
    <scope>NUCLEOTIDE SEQUENCE [LARGE SCALE GENOMIC DNA]</scope>
    <source>
        <strain evidence="1">WRS8</strain>
    </source>
</reference>
<name>A0A7L9GEI3_9PSED</name>
<sequence length="128" mass="13727">MNDFSKHYKGTLEFDVSLVSESEAQGQAPITDGIRNPFGTVHAGAMIWFADVVATTLALQGASPEEGMAGFPLAINLSANMLSNSSEGRLIATARFVKRGRKVSTIRTTVESDQGRLLLDMTTTHIPS</sequence>
<organism evidence="1 2">
    <name type="scientific">Pseudomonas taiwanensis</name>
    <dbReference type="NCBI Taxonomy" id="470150"/>
    <lineage>
        <taxon>Bacteria</taxon>
        <taxon>Pseudomonadati</taxon>
        <taxon>Pseudomonadota</taxon>
        <taxon>Gammaproteobacteria</taxon>
        <taxon>Pseudomonadales</taxon>
        <taxon>Pseudomonadaceae</taxon>
        <taxon>Pseudomonas</taxon>
    </lineage>
</organism>
<gene>
    <name evidence="1" type="ORF">ICN73_23460</name>
</gene>
<dbReference type="InterPro" id="IPR029069">
    <property type="entry name" value="HotDog_dom_sf"/>
</dbReference>
<dbReference type="Gene3D" id="3.10.129.10">
    <property type="entry name" value="Hotdog Thioesterase"/>
    <property type="match status" value="1"/>
</dbReference>
<dbReference type="Pfam" id="PF14539">
    <property type="entry name" value="DUF4442"/>
    <property type="match status" value="1"/>
</dbReference>
<dbReference type="KEGG" id="ptai:ICN73_23460"/>
<dbReference type="Proteomes" id="UP000593847">
    <property type="component" value="Chromosome"/>
</dbReference>
<keyword evidence="2" id="KW-1185">Reference proteome</keyword>
<dbReference type="InterPro" id="IPR027961">
    <property type="entry name" value="DUF4442"/>
</dbReference>
<dbReference type="EMBL" id="CP062699">
    <property type="protein sequence ID" value="QOJ90789.1"/>
    <property type="molecule type" value="Genomic_DNA"/>
</dbReference>
<dbReference type="NCBIfam" id="TIGR00369">
    <property type="entry name" value="unchar_dom_1"/>
    <property type="match status" value="1"/>
</dbReference>
<dbReference type="GO" id="GO:0016790">
    <property type="term" value="F:thiolester hydrolase activity"/>
    <property type="evidence" value="ECO:0007669"/>
    <property type="project" value="UniProtKB-ARBA"/>
</dbReference>
<dbReference type="SUPFAM" id="SSF54637">
    <property type="entry name" value="Thioesterase/thiol ester dehydrase-isomerase"/>
    <property type="match status" value="1"/>
</dbReference>
<protein>
    <submittedName>
        <fullName evidence="1">PaaI family thioesterase</fullName>
    </submittedName>
</protein>
<evidence type="ECO:0000313" key="2">
    <source>
        <dbReference type="Proteomes" id="UP000593847"/>
    </source>
</evidence>
<dbReference type="CDD" id="cd03443">
    <property type="entry name" value="PaaI_thioesterase"/>
    <property type="match status" value="1"/>
</dbReference>
<accession>A0A7L9GEI3</accession>
<dbReference type="RefSeq" id="WP_014755981.1">
    <property type="nucleotide sequence ID" value="NZ_CP062699.1"/>
</dbReference>
<evidence type="ECO:0000313" key="1">
    <source>
        <dbReference type="EMBL" id="QOJ90789.1"/>
    </source>
</evidence>
<dbReference type="InterPro" id="IPR003736">
    <property type="entry name" value="PAAI_dom"/>
</dbReference>
<dbReference type="AlphaFoldDB" id="A0A7L9GEI3"/>
<proteinExistence type="predicted"/>